<comment type="similarity">
    <text evidence="1 5">Belongs to the uracil-DNA glycosylase (UDG) superfamily. UNG family.</text>
</comment>
<reference evidence="10" key="1">
    <citation type="submission" date="2025-08" db="UniProtKB">
        <authorList>
            <consortium name="RefSeq"/>
        </authorList>
    </citation>
    <scope>IDENTIFICATION</scope>
</reference>
<evidence type="ECO:0000256" key="1">
    <source>
        <dbReference type="ARBA" id="ARBA00008184"/>
    </source>
</evidence>
<protein>
    <recommendedName>
        <fullName evidence="5">Uracil-DNA glycosylase</fullName>
        <shortName evidence="5">UDG</shortName>
        <ecNumber evidence="5">3.2.2.27</ecNumber>
    </recommendedName>
</protein>
<keyword evidence="5" id="KW-0496">Mitochondrion</keyword>
<feature type="compositionally biased region" description="Polar residues" evidence="7">
    <location>
        <begin position="49"/>
        <end position="60"/>
    </location>
</feature>
<dbReference type="NCBIfam" id="NF003588">
    <property type="entry name" value="PRK05254.1-1"/>
    <property type="match status" value="1"/>
</dbReference>
<dbReference type="InterPro" id="IPR002043">
    <property type="entry name" value="UDG_fam1"/>
</dbReference>
<keyword evidence="5" id="KW-0539">Nucleus</keyword>
<dbReference type="HAMAP" id="MF_00148">
    <property type="entry name" value="UDG"/>
    <property type="match status" value="1"/>
</dbReference>
<dbReference type="PANTHER" id="PTHR11264">
    <property type="entry name" value="URACIL-DNA GLYCOSYLASE"/>
    <property type="match status" value="1"/>
</dbReference>
<evidence type="ECO:0000259" key="8">
    <source>
        <dbReference type="SMART" id="SM00986"/>
    </source>
</evidence>
<dbReference type="SMART" id="SM00987">
    <property type="entry name" value="UreE_C"/>
    <property type="match status" value="1"/>
</dbReference>
<dbReference type="InterPro" id="IPR018085">
    <property type="entry name" value="Ura-DNA_Glyclase_AS"/>
</dbReference>
<keyword evidence="3 5" id="KW-0378">Hydrolase</keyword>
<evidence type="ECO:0000256" key="3">
    <source>
        <dbReference type="ARBA" id="ARBA00022801"/>
    </source>
</evidence>
<dbReference type="GeneID" id="34621696"/>
<evidence type="ECO:0000313" key="9">
    <source>
        <dbReference type="Proteomes" id="UP000515125"/>
    </source>
</evidence>
<comment type="catalytic activity">
    <reaction evidence="5">
        <text>Hydrolyzes single-stranded DNA or mismatched double-stranded DNA and polynucleotides, releasing free uracil.</text>
        <dbReference type="EC" id="3.2.2.27"/>
    </reaction>
</comment>
<dbReference type="PROSITE" id="PS00130">
    <property type="entry name" value="U_DNA_GLYCOSYLASE"/>
    <property type="match status" value="1"/>
</dbReference>
<name>A0A6P6S095_9EIME</name>
<dbReference type="SMART" id="SM00986">
    <property type="entry name" value="UDG"/>
    <property type="match status" value="1"/>
</dbReference>
<dbReference type="CDD" id="cd10027">
    <property type="entry name" value="UDG-F1-like"/>
    <property type="match status" value="1"/>
</dbReference>
<dbReference type="NCBIfam" id="NF003589">
    <property type="entry name" value="PRK05254.1-2"/>
    <property type="match status" value="1"/>
</dbReference>
<dbReference type="EC" id="3.2.2.27" evidence="5"/>
<evidence type="ECO:0000256" key="4">
    <source>
        <dbReference type="ARBA" id="ARBA00023204"/>
    </source>
</evidence>
<dbReference type="RefSeq" id="XP_026193543.1">
    <property type="nucleotide sequence ID" value="XM_026337758.1"/>
</dbReference>
<dbReference type="GO" id="GO:0004844">
    <property type="term" value="F:uracil DNA N-glycosylase activity"/>
    <property type="evidence" value="ECO:0007669"/>
    <property type="project" value="UniProtKB-UniRule"/>
</dbReference>
<dbReference type="Pfam" id="PF03167">
    <property type="entry name" value="UDG"/>
    <property type="match status" value="1"/>
</dbReference>
<dbReference type="GO" id="GO:0005634">
    <property type="term" value="C:nucleus"/>
    <property type="evidence" value="ECO:0007669"/>
    <property type="project" value="UniProtKB-SubCell"/>
</dbReference>
<dbReference type="InterPro" id="IPR036895">
    <property type="entry name" value="Uracil-DNA_glycosylase-like_sf"/>
</dbReference>
<dbReference type="Gene3D" id="3.40.470.10">
    <property type="entry name" value="Uracil-DNA glycosylase-like domain"/>
    <property type="match status" value="1"/>
</dbReference>
<dbReference type="NCBIfam" id="NF003592">
    <property type="entry name" value="PRK05254.1-5"/>
    <property type="match status" value="1"/>
</dbReference>
<organism evidence="9 10">
    <name type="scientific">Cyclospora cayetanensis</name>
    <dbReference type="NCBI Taxonomy" id="88456"/>
    <lineage>
        <taxon>Eukaryota</taxon>
        <taxon>Sar</taxon>
        <taxon>Alveolata</taxon>
        <taxon>Apicomplexa</taxon>
        <taxon>Conoidasida</taxon>
        <taxon>Coccidia</taxon>
        <taxon>Eucoccidiorida</taxon>
        <taxon>Eimeriorina</taxon>
        <taxon>Eimeriidae</taxon>
        <taxon>Cyclospora</taxon>
    </lineage>
</organism>
<keyword evidence="2 5" id="KW-0227">DNA damage</keyword>
<evidence type="ECO:0000256" key="2">
    <source>
        <dbReference type="ARBA" id="ARBA00022763"/>
    </source>
</evidence>
<accession>A0A6P6S095</accession>
<dbReference type="AlphaFoldDB" id="A0A6P6S095"/>
<dbReference type="SUPFAM" id="SSF52141">
    <property type="entry name" value="Uracil-DNA glycosylase-like"/>
    <property type="match status" value="1"/>
</dbReference>
<feature type="domain" description="Uracil-DNA glycosylase-like" evidence="8">
    <location>
        <begin position="217"/>
        <end position="379"/>
    </location>
</feature>
<keyword evidence="4 5" id="KW-0234">DNA repair</keyword>
<evidence type="ECO:0000313" key="10">
    <source>
        <dbReference type="RefSeq" id="XP_026193543.1"/>
    </source>
</evidence>
<dbReference type="NCBIfam" id="TIGR00628">
    <property type="entry name" value="ung"/>
    <property type="match status" value="1"/>
</dbReference>
<comment type="function">
    <text evidence="5">Excises uracil residues from the DNA which can arise as a result of misincorporation of dUMP residues by DNA polymerase or due to deamination of cytosine.</text>
</comment>
<comment type="subcellular location">
    <subcellularLocation>
        <location evidence="5">Mitochondrion</location>
    </subcellularLocation>
    <subcellularLocation>
        <location evidence="5">Nucleus</location>
    </subcellularLocation>
</comment>
<evidence type="ECO:0000256" key="7">
    <source>
        <dbReference type="SAM" id="MobiDB-lite"/>
    </source>
</evidence>
<feature type="active site" description="Proton acceptor" evidence="5 6">
    <location>
        <position position="232"/>
    </location>
</feature>
<evidence type="ECO:0000256" key="5">
    <source>
        <dbReference type="HAMAP-Rule" id="MF_03166"/>
    </source>
</evidence>
<dbReference type="InterPro" id="IPR005122">
    <property type="entry name" value="Uracil-DNA_glycosylase-like"/>
</dbReference>
<feature type="region of interest" description="Disordered" evidence="7">
    <location>
        <begin position="48"/>
        <end position="73"/>
    </location>
</feature>
<dbReference type="GO" id="GO:0005739">
    <property type="term" value="C:mitochondrion"/>
    <property type="evidence" value="ECO:0007669"/>
    <property type="project" value="UniProtKB-SubCell"/>
</dbReference>
<dbReference type="Proteomes" id="UP000515125">
    <property type="component" value="Unplaced"/>
</dbReference>
<dbReference type="OrthoDB" id="10031947at2759"/>
<sequence length="393" mass="41327">MSRKRQSTLSDFFAAVKAPRTVGVEVSPNGGAPKKLTQCAAGVPAEITVDSSDGENQNPTPVAAKASTETRQQEQRIADRAASAAASGGADGDAGIACAVAVKIAGIPQAAAAAPEGAASTQARQAARTGSAAAAAGPLAAIKSSTGGVVCPTGQFVSFDAAEKMWREAMGDSWYEALKEELALPYMQKCLQLVAAERRRSPGSIFPPEDLVFNAFRATPLEKVRVVIVGQDPYHQPGQAMGLCFSVARGVRPPPSLLNIFKEIDSSLPGSSSLPLPHGDLTSWASQGVFLLNAILTVRRDTPMAHKDFGWERFTDKVLSVVNSRLSGVIFLLWGKAAQKKSAGVSPSRHSLLKAGHPSPLAVRFFAGCGHFAKCNELLVKMGKEPIDFKLKP</sequence>
<dbReference type="PANTHER" id="PTHR11264:SF0">
    <property type="entry name" value="URACIL-DNA GLYCOSYLASE"/>
    <property type="match status" value="1"/>
</dbReference>
<dbReference type="GO" id="GO:0097510">
    <property type="term" value="P:base-excision repair, AP site formation via deaminated base removal"/>
    <property type="evidence" value="ECO:0007669"/>
    <property type="project" value="TreeGrafter"/>
</dbReference>
<keyword evidence="9" id="KW-1185">Reference proteome</keyword>
<gene>
    <name evidence="10" type="primary">LOC34621696</name>
</gene>
<proteinExistence type="inferred from homology"/>
<evidence type="ECO:0000256" key="6">
    <source>
        <dbReference type="PROSITE-ProRule" id="PRU10072"/>
    </source>
</evidence>